<dbReference type="PANTHER" id="PTHR38425:SF1">
    <property type="entry name" value="LONG CHRONOLOGICAL LIFESPAN PROTEIN 2"/>
    <property type="match status" value="1"/>
</dbReference>
<dbReference type="InParanoid" id="A0A165IGI6"/>
<dbReference type="PANTHER" id="PTHR38425">
    <property type="entry name" value="LONG CHRONOLOGICAL LIFESPAN PROTEIN 2"/>
    <property type="match status" value="1"/>
</dbReference>
<evidence type="ECO:0000313" key="5">
    <source>
        <dbReference type="EMBL" id="KZT13042.1"/>
    </source>
</evidence>
<dbReference type="InterPro" id="IPR034543">
    <property type="entry name" value="LCL2"/>
</dbReference>
<sequence length="120" mass="13236">MLPNASFLYALFLLIPSVCSQFNFFEHMFGHPGHQQQQQRQTGASGAGQWVARSDSVSCSQYLCPDTLVCVPNPSECPCPDVQDIKCLIPDSEDKESSTVLCVRGPNECAEVERLSRKLA</sequence>
<comment type="similarity">
    <text evidence="1">Belongs to the LCL2 family.</text>
</comment>
<dbReference type="OrthoDB" id="2234316at2759"/>
<dbReference type="GeneID" id="63828098"/>
<evidence type="ECO:0000256" key="1">
    <source>
        <dbReference type="ARBA" id="ARBA00010545"/>
    </source>
</evidence>
<evidence type="ECO:0000313" key="6">
    <source>
        <dbReference type="Proteomes" id="UP000076871"/>
    </source>
</evidence>
<proteinExistence type="inferred from homology"/>
<accession>A0A165IGI6</accession>
<dbReference type="GO" id="GO:0036503">
    <property type="term" value="P:ERAD pathway"/>
    <property type="evidence" value="ECO:0007669"/>
    <property type="project" value="TreeGrafter"/>
</dbReference>
<protein>
    <recommendedName>
        <fullName evidence="2">Long chronological lifespan protein 2</fullName>
    </recommendedName>
</protein>
<feature type="chain" id="PRO_5007859273" description="Long chronological lifespan protein 2" evidence="4">
    <location>
        <begin position="21"/>
        <end position="120"/>
    </location>
</feature>
<dbReference type="EMBL" id="KV427605">
    <property type="protein sequence ID" value="KZT13042.1"/>
    <property type="molecule type" value="Genomic_DNA"/>
</dbReference>
<evidence type="ECO:0000256" key="2">
    <source>
        <dbReference type="ARBA" id="ARBA00018534"/>
    </source>
</evidence>
<dbReference type="RefSeq" id="XP_040770552.1">
    <property type="nucleotide sequence ID" value="XM_040911069.1"/>
</dbReference>
<dbReference type="AlphaFoldDB" id="A0A165IGI6"/>
<dbReference type="Proteomes" id="UP000076871">
    <property type="component" value="Unassembled WGS sequence"/>
</dbReference>
<evidence type="ECO:0000256" key="4">
    <source>
        <dbReference type="SAM" id="SignalP"/>
    </source>
</evidence>
<keyword evidence="3 4" id="KW-0732">Signal</keyword>
<organism evidence="5 6">
    <name type="scientific">Laetiporus sulphureus 93-53</name>
    <dbReference type="NCBI Taxonomy" id="1314785"/>
    <lineage>
        <taxon>Eukaryota</taxon>
        <taxon>Fungi</taxon>
        <taxon>Dikarya</taxon>
        <taxon>Basidiomycota</taxon>
        <taxon>Agaricomycotina</taxon>
        <taxon>Agaricomycetes</taxon>
        <taxon>Polyporales</taxon>
        <taxon>Laetiporus</taxon>
    </lineage>
</organism>
<evidence type="ECO:0000256" key="3">
    <source>
        <dbReference type="ARBA" id="ARBA00022729"/>
    </source>
</evidence>
<feature type="signal peptide" evidence="4">
    <location>
        <begin position="1"/>
        <end position="20"/>
    </location>
</feature>
<dbReference type="STRING" id="1314785.A0A165IGI6"/>
<name>A0A165IGI6_9APHY</name>
<keyword evidence="6" id="KW-1185">Reference proteome</keyword>
<gene>
    <name evidence="5" type="ORF">LAESUDRAFT_740269</name>
</gene>
<reference evidence="5 6" key="1">
    <citation type="journal article" date="2016" name="Mol. Biol. Evol.">
        <title>Comparative Genomics of Early-Diverging Mushroom-Forming Fungi Provides Insights into the Origins of Lignocellulose Decay Capabilities.</title>
        <authorList>
            <person name="Nagy L.G."/>
            <person name="Riley R."/>
            <person name="Tritt A."/>
            <person name="Adam C."/>
            <person name="Daum C."/>
            <person name="Floudas D."/>
            <person name="Sun H."/>
            <person name="Yadav J.S."/>
            <person name="Pangilinan J."/>
            <person name="Larsson K.H."/>
            <person name="Matsuura K."/>
            <person name="Barry K."/>
            <person name="Labutti K."/>
            <person name="Kuo R."/>
            <person name="Ohm R.A."/>
            <person name="Bhattacharya S.S."/>
            <person name="Shirouzu T."/>
            <person name="Yoshinaga Y."/>
            <person name="Martin F.M."/>
            <person name="Grigoriev I.V."/>
            <person name="Hibbett D.S."/>
        </authorList>
    </citation>
    <scope>NUCLEOTIDE SEQUENCE [LARGE SCALE GENOMIC DNA]</scope>
    <source>
        <strain evidence="5 6">93-53</strain>
    </source>
</reference>